<accession>A0A2G3EFJ6</accession>
<keyword evidence="2" id="KW-1185">Reference proteome</keyword>
<sequence>MQNVAATVLAQYAASPRLNALINSFNAALSPDSFISDFYGLIWNIDTAEKYGLDVWGKIVGVSRWLTVKDDFNYLGFSESRMDTPVMDDPCPFNQAPFYNGKSDTRTVDLSDAVYRRLILMKAMSNITDCSVPDINLMLRFMFGKKRRAYVLNNGGLRMSYVFESALSLAELAIIQSSGALPSPPGVYVSVVLKESRNEGQ</sequence>
<dbReference type="OMA" id="MSYVFEF"/>
<dbReference type="InterPro" id="IPR021283">
    <property type="entry name" value="Phage_Wedge1"/>
</dbReference>
<dbReference type="Proteomes" id="UP000001006">
    <property type="component" value="Chromosome"/>
</dbReference>
<gene>
    <name evidence="1" type="ordered locus">SF2618</name>
</gene>
<dbReference type="Pfam" id="PF11041">
    <property type="entry name" value="Phage_Wedge1"/>
    <property type="match status" value="1"/>
</dbReference>
<proteinExistence type="predicted"/>
<protein>
    <submittedName>
        <fullName evidence="1">Hypothetical bacteriophage protein</fullName>
    </submittedName>
</protein>
<accession>A0A0H2V180</accession>
<evidence type="ECO:0000313" key="1">
    <source>
        <dbReference type="EMBL" id="AAN44115.1"/>
    </source>
</evidence>
<dbReference type="RefSeq" id="NP_708408.1">
    <property type="nucleotide sequence ID" value="NC_004337.2"/>
</dbReference>
<dbReference type="GeneID" id="1026932"/>
<organism evidence="1 2">
    <name type="scientific">Shigella flexneri</name>
    <dbReference type="NCBI Taxonomy" id="623"/>
    <lineage>
        <taxon>Bacteria</taxon>
        <taxon>Pseudomonadati</taxon>
        <taxon>Pseudomonadota</taxon>
        <taxon>Gammaproteobacteria</taxon>
        <taxon>Enterobacterales</taxon>
        <taxon>Enterobacteriaceae</taxon>
        <taxon>Shigella</taxon>
    </lineage>
</organism>
<dbReference type="RefSeq" id="WP_001181756.1">
    <property type="nucleotide sequence ID" value="NZ_BSBP01000279.1"/>
</dbReference>
<reference evidence="1 2" key="1">
    <citation type="journal article" date="2002" name="Nucleic Acids Res.">
        <title>Genome sequence of Shigella flexneri 2a: insights into pathogenicity through comparison with genomes of Escherichia coli K12 and O157.</title>
        <authorList>
            <person name="Jin Q."/>
            <person name="Yuan Z."/>
            <person name="Xu J."/>
            <person name="Wang Y."/>
            <person name="Shen Y."/>
            <person name="Lu W."/>
            <person name="Wang J."/>
            <person name="Liu H."/>
            <person name="Yang J."/>
            <person name="Yang F."/>
            <person name="Zhang X."/>
            <person name="Zhang J."/>
            <person name="Yang G."/>
            <person name="Wu H."/>
            <person name="Qu D."/>
            <person name="Dong J."/>
            <person name="Sun L."/>
            <person name="Xue Y."/>
            <person name="Zhao A."/>
            <person name="Gao Y."/>
            <person name="Zhu J."/>
            <person name="Kan B."/>
            <person name="Ding K."/>
            <person name="Chen S."/>
            <person name="Cheng H."/>
            <person name="Yao Z."/>
            <person name="He B."/>
            <person name="Chen R."/>
            <person name="Ma D."/>
            <person name="Qiang B."/>
            <person name="Wen Y."/>
            <person name="Hou Y."/>
            <person name="Yu J."/>
        </authorList>
    </citation>
    <scope>NUCLEOTIDE SEQUENCE [LARGE SCALE GENOMIC DNA]</scope>
    <source>
        <strain evidence="2">301 / Serotype 2a</strain>
    </source>
</reference>
<dbReference type="PaxDb" id="198214-SF2618"/>
<dbReference type="EMBL" id="AE005674">
    <property type="protein sequence ID" value="AAN44115.1"/>
    <property type="molecule type" value="Genomic_DNA"/>
</dbReference>
<dbReference type="AlphaFoldDB" id="A0A0H2V180"/>
<dbReference type="KEGG" id="sfl:SF2618"/>
<accession>Q83K30</accession>
<accession>Q7C0F2</accession>
<evidence type="ECO:0000313" key="2">
    <source>
        <dbReference type="Proteomes" id="UP000001006"/>
    </source>
</evidence>
<name>A0A0H2V180_SHIFL</name>
<dbReference type="PATRIC" id="fig|198214.7.peg.3125"/>